<accession>A0A1B2AEJ2</accession>
<name>A0A1B2AEJ2_9SPHN</name>
<keyword evidence="3" id="KW-1185">Reference proteome</keyword>
<dbReference type="KEGG" id="ado:A6F68_02068"/>
<dbReference type="Proteomes" id="UP000092932">
    <property type="component" value="Chromosome"/>
</dbReference>
<evidence type="ECO:0000313" key="2">
    <source>
        <dbReference type="EMBL" id="ANY20572.1"/>
    </source>
</evidence>
<gene>
    <name evidence="2" type="ORF">A6F68_02068</name>
</gene>
<dbReference type="AlphaFoldDB" id="A0A1B2AEJ2"/>
<evidence type="ECO:0000256" key="1">
    <source>
        <dbReference type="SAM" id="MobiDB-lite"/>
    </source>
</evidence>
<feature type="region of interest" description="Disordered" evidence="1">
    <location>
        <begin position="101"/>
        <end position="143"/>
    </location>
</feature>
<dbReference type="STRING" id="692370.A6F68_02068"/>
<sequence length="143" mass="15607">MLFGGQRQSPRGGEIERPGIARQLADDRCHLAAAQALLEREERILGFLADDVDEAVAEHLRQARPIGAPAEPQRIAILHPQQNAAVVSLCRLRPIRRSERIGGERKRGGRSARLARGTEHLAVVRPCQPRPPARCVGGQAGKP</sequence>
<protein>
    <submittedName>
        <fullName evidence="2">Uncharacterized protein</fullName>
    </submittedName>
</protein>
<organism evidence="2 3">
    <name type="scientific">Tsuneonella dongtanensis</name>
    <dbReference type="NCBI Taxonomy" id="692370"/>
    <lineage>
        <taxon>Bacteria</taxon>
        <taxon>Pseudomonadati</taxon>
        <taxon>Pseudomonadota</taxon>
        <taxon>Alphaproteobacteria</taxon>
        <taxon>Sphingomonadales</taxon>
        <taxon>Erythrobacteraceae</taxon>
        <taxon>Tsuneonella</taxon>
    </lineage>
</organism>
<proteinExistence type="predicted"/>
<evidence type="ECO:0000313" key="3">
    <source>
        <dbReference type="Proteomes" id="UP000092932"/>
    </source>
</evidence>
<reference evidence="2 3" key="1">
    <citation type="submission" date="2016-07" db="EMBL/GenBank/DDBJ databases">
        <title>Complete genome sequence of Altererythrobacter dongtanensis KCTC 22672, a type strain with esterase isolated from tidal flat.</title>
        <authorList>
            <person name="Cheng H."/>
            <person name="Wu Y.-H."/>
            <person name="Zhou P."/>
            <person name="Huo Y.-Y."/>
            <person name="Wang C.-S."/>
            <person name="Xu X.-W."/>
        </authorList>
    </citation>
    <scope>NUCLEOTIDE SEQUENCE [LARGE SCALE GENOMIC DNA]</scope>
    <source>
        <strain evidence="2 3">KCTC 22672</strain>
    </source>
</reference>
<dbReference type="EMBL" id="CP016591">
    <property type="protein sequence ID" value="ANY20572.1"/>
    <property type="molecule type" value="Genomic_DNA"/>
</dbReference>